<proteinExistence type="predicted"/>
<dbReference type="Proteomes" id="UP000542674">
    <property type="component" value="Unassembled WGS sequence"/>
</dbReference>
<evidence type="ECO:0000313" key="2">
    <source>
        <dbReference type="Proteomes" id="UP000542674"/>
    </source>
</evidence>
<comment type="caution">
    <text evidence="1">The sequence shown here is derived from an EMBL/GenBank/DDBJ whole genome shotgun (WGS) entry which is preliminary data.</text>
</comment>
<dbReference type="AlphaFoldDB" id="A0A7W7WZ55"/>
<reference evidence="1 2" key="1">
    <citation type="submission" date="2020-08" db="EMBL/GenBank/DDBJ databases">
        <title>Sequencing the genomes of 1000 actinobacteria strains.</title>
        <authorList>
            <person name="Klenk H.-P."/>
        </authorList>
    </citation>
    <scope>NUCLEOTIDE SEQUENCE [LARGE SCALE GENOMIC DNA]</scope>
    <source>
        <strain evidence="1 2">DSM 45084</strain>
    </source>
</reference>
<evidence type="ECO:0000313" key="1">
    <source>
        <dbReference type="EMBL" id="MBB4968671.1"/>
    </source>
</evidence>
<keyword evidence="2" id="KW-1185">Reference proteome</keyword>
<gene>
    <name evidence="1" type="ORF">F4559_006030</name>
</gene>
<protein>
    <submittedName>
        <fullName evidence="1">Uncharacterized protein</fullName>
    </submittedName>
</protein>
<sequence>MIREGTSALPAQRAAGADEDRVGAVERYKEIIGLAGEAVERMRTADRARVADLVGRLIETQELMARAIAQERDVRVGVSVVWEQAVEALWNERWFAITPVPPPNEKVPARPQNDYVQAMDAAYRNLVESLQKRSLFGRKG</sequence>
<organism evidence="1 2">
    <name type="scientific">Saccharothrix violaceirubra</name>
    <dbReference type="NCBI Taxonomy" id="413306"/>
    <lineage>
        <taxon>Bacteria</taxon>
        <taxon>Bacillati</taxon>
        <taxon>Actinomycetota</taxon>
        <taxon>Actinomycetes</taxon>
        <taxon>Pseudonocardiales</taxon>
        <taxon>Pseudonocardiaceae</taxon>
        <taxon>Saccharothrix</taxon>
    </lineage>
</organism>
<dbReference type="RefSeq" id="WP_184674398.1">
    <property type="nucleotide sequence ID" value="NZ_BAABAI010000006.1"/>
</dbReference>
<dbReference type="EMBL" id="JACHJS010000001">
    <property type="protein sequence ID" value="MBB4968671.1"/>
    <property type="molecule type" value="Genomic_DNA"/>
</dbReference>
<accession>A0A7W7WZ55</accession>
<name>A0A7W7WZ55_9PSEU</name>